<name>A0ABV9Q8D3_9BACL</name>
<evidence type="ECO:0000256" key="15">
    <source>
        <dbReference type="SAM" id="Phobius"/>
    </source>
</evidence>
<evidence type="ECO:0000256" key="2">
    <source>
        <dbReference type="ARBA" id="ARBA00022475"/>
    </source>
</evidence>
<evidence type="ECO:0000313" key="19">
    <source>
        <dbReference type="Proteomes" id="UP001596002"/>
    </source>
</evidence>
<dbReference type="InterPro" id="IPR023346">
    <property type="entry name" value="Lysozyme-like_dom_sf"/>
</dbReference>
<dbReference type="SUPFAM" id="SSF56601">
    <property type="entry name" value="beta-lactamase/transpeptidase-like"/>
    <property type="match status" value="1"/>
</dbReference>
<keyword evidence="9" id="KW-0573">Peptidoglycan synthesis</keyword>
<keyword evidence="8" id="KW-0133">Cell shape</keyword>
<dbReference type="Pfam" id="PF00905">
    <property type="entry name" value="Transpeptidase"/>
    <property type="match status" value="1"/>
</dbReference>
<dbReference type="NCBIfam" id="TIGR02074">
    <property type="entry name" value="PBP_1a_fam"/>
    <property type="match status" value="1"/>
</dbReference>
<evidence type="ECO:0000256" key="5">
    <source>
        <dbReference type="ARBA" id="ARBA00022676"/>
    </source>
</evidence>
<keyword evidence="6 18" id="KW-0808">Transferase</keyword>
<dbReference type="EMBL" id="JBHSHC010000156">
    <property type="protein sequence ID" value="MFC4770158.1"/>
    <property type="molecule type" value="Genomic_DNA"/>
</dbReference>
<feature type="domain" description="Glycosyl transferase family 51" evidence="17">
    <location>
        <begin position="78"/>
        <end position="253"/>
    </location>
</feature>
<evidence type="ECO:0000256" key="6">
    <source>
        <dbReference type="ARBA" id="ARBA00022679"/>
    </source>
</evidence>
<comment type="catalytic activity">
    <reaction evidence="14">
        <text>[GlcNAc-(1-&gt;4)-Mur2Ac(oyl-L-Ala-gamma-D-Glu-L-Lys-D-Ala-D-Ala)](n)-di-trans,octa-cis-undecaprenyl diphosphate + beta-D-GlcNAc-(1-&gt;4)-Mur2Ac(oyl-L-Ala-gamma-D-Glu-L-Lys-D-Ala-D-Ala)-di-trans,octa-cis-undecaprenyl diphosphate = [GlcNAc-(1-&gt;4)-Mur2Ac(oyl-L-Ala-gamma-D-Glu-L-Lys-D-Ala-D-Ala)](n+1)-di-trans,octa-cis-undecaprenyl diphosphate + di-trans,octa-cis-undecaprenyl diphosphate + H(+)</text>
        <dbReference type="Rhea" id="RHEA:23708"/>
        <dbReference type="Rhea" id="RHEA-COMP:9602"/>
        <dbReference type="Rhea" id="RHEA-COMP:9603"/>
        <dbReference type="ChEBI" id="CHEBI:15378"/>
        <dbReference type="ChEBI" id="CHEBI:58405"/>
        <dbReference type="ChEBI" id="CHEBI:60033"/>
        <dbReference type="ChEBI" id="CHEBI:78435"/>
        <dbReference type="EC" id="2.4.99.28"/>
    </reaction>
</comment>
<evidence type="ECO:0000256" key="10">
    <source>
        <dbReference type="ARBA" id="ARBA00023136"/>
    </source>
</evidence>
<keyword evidence="12" id="KW-0961">Cell wall biogenesis/degradation</keyword>
<keyword evidence="3" id="KW-0121">Carboxypeptidase</keyword>
<dbReference type="SUPFAM" id="SSF53955">
    <property type="entry name" value="Lysozyme-like"/>
    <property type="match status" value="1"/>
</dbReference>
<dbReference type="InterPro" id="IPR001460">
    <property type="entry name" value="PCN-bd_Tpept"/>
</dbReference>
<dbReference type="InterPro" id="IPR036950">
    <property type="entry name" value="PBP_transglycosylase"/>
</dbReference>
<dbReference type="Gene3D" id="1.10.3810.10">
    <property type="entry name" value="Biosynthetic peptidoglycan transglycosylase-like"/>
    <property type="match status" value="1"/>
</dbReference>
<sequence length="696" mass="77121">MSDKPNLMEDTWSGTETADPIVHYDRARRKRALLLKLALYFFTVTFLSGFLFYLYIRFSPLPDSDLATHSRIVAADGSLVADLLNNGQNRIKVGINEIPADVQNGTIAIEDAQFYQHSGLNLRGLARAIYVDIKSGEIVEGGSSITQQLAKVLYLTHDRTFTRKIPELLLTLKLETRYTKQEILEQYLNVVYYGHGANGIGTAAKIYFNKNVSELTLAESAMLVGIPRGPSIYSPFVDMNKAKERQWQVLEAMVRHGYITQEQANDAYRQKIVLAEKKDIQSGMAPYFTRYATWSAINLHGVPEDELYSSGMILHTTIDLNMQKAAEAAIQKFLPAAPGLQASLIAIDPKTGHIKAMVGGRDFNQSPFNRVTAKRQPGSAFKPFVYLAALEAGATPSKMVKSEPTTFTYEKDQMYTVKNFNDQYAHDYIGMREAIKKSDNIYAVATALEVTPQRVVETAKRFGIASELKPYPSLALGVFPVSPMELARAYAALANGGTLLEPTAIQQITNAYGREIYGRDLDAQKAADPQNVFILTDMMKSIFDQGGTAARIAPTVANRVVAGKTGTTDTDAWMAGFSPNLVTVVWVGYDKDQFLNSTESYSAAQIWGDFMKNALENTPASDFARPEGLLELNIDPTTGMLASKNCPQVQREFFRIGTEPYQECTEHPSSGSSNSKKDTGESGVKKFWKWFRGDAN</sequence>
<evidence type="ECO:0000256" key="9">
    <source>
        <dbReference type="ARBA" id="ARBA00022984"/>
    </source>
</evidence>
<evidence type="ECO:0000256" key="11">
    <source>
        <dbReference type="ARBA" id="ARBA00023268"/>
    </source>
</evidence>
<organism evidence="18 19">
    <name type="scientific">Effusibacillus consociatus</name>
    <dbReference type="NCBI Taxonomy" id="1117041"/>
    <lineage>
        <taxon>Bacteria</taxon>
        <taxon>Bacillati</taxon>
        <taxon>Bacillota</taxon>
        <taxon>Bacilli</taxon>
        <taxon>Bacillales</taxon>
        <taxon>Alicyclobacillaceae</taxon>
        <taxon>Effusibacillus</taxon>
    </lineage>
</organism>
<dbReference type="Pfam" id="PF00912">
    <property type="entry name" value="Transgly"/>
    <property type="match status" value="1"/>
</dbReference>
<comment type="catalytic activity">
    <reaction evidence="13">
        <text>Preferential cleavage: (Ac)2-L-Lys-D-Ala-|-D-Ala. Also transpeptidation of peptidyl-alanyl moieties that are N-acyl substituents of D-alanine.</text>
        <dbReference type="EC" id="3.4.16.4"/>
    </reaction>
</comment>
<evidence type="ECO:0000256" key="4">
    <source>
        <dbReference type="ARBA" id="ARBA00022670"/>
    </source>
</evidence>
<keyword evidence="10 15" id="KW-0472">Membrane</keyword>
<evidence type="ECO:0000256" key="13">
    <source>
        <dbReference type="ARBA" id="ARBA00034000"/>
    </source>
</evidence>
<dbReference type="PANTHER" id="PTHR32282:SF11">
    <property type="entry name" value="PENICILLIN-BINDING PROTEIN 1B"/>
    <property type="match status" value="1"/>
</dbReference>
<evidence type="ECO:0000256" key="8">
    <source>
        <dbReference type="ARBA" id="ARBA00022960"/>
    </source>
</evidence>
<comment type="caution">
    <text evidence="18">The sequence shown here is derived from an EMBL/GenBank/DDBJ whole genome shotgun (WGS) entry which is preliminary data.</text>
</comment>
<evidence type="ECO:0000256" key="1">
    <source>
        <dbReference type="ARBA" id="ARBA00004236"/>
    </source>
</evidence>
<dbReference type="InterPro" id="IPR012338">
    <property type="entry name" value="Beta-lactam/transpept-like"/>
</dbReference>
<dbReference type="InterPro" id="IPR001264">
    <property type="entry name" value="Glyco_trans_51"/>
</dbReference>
<evidence type="ECO:0000259" key="17">
    <source>
        <dbReference type="Pfam" id="PF00912"/>
    </source>
</evidence>
<gene>
    <name evidence="18" type="ORF">ACFO8Q_23045</name>
</gene>
<comment type="subcellular location">
    <subcellularLocation>
        <location evidence="1">Cell membrane</location>
    </subcellularLocation>
</comment>
<keyword evidence="15" id="KW-0812">Transmembrane</keyword>
<evidence type="ECO:0000259" key="16">
    <source>
        <dbReference type="Pfam" id="PF00905"/>
    </source>
</evidence>
<dbReference type="PANTHER" id="PTHR32282">
    <property type="entry name" value="BINDING PROTEIN TRANSPEPTIDASE, PUTATIVE-RELATED"/>
    <property type="match status" value="1"/>
</dbReference>
<keyword evidence="4" id="KW-0645">Protease</keyword>
<keyword evidence="19" id="KW-1185">Reference proteome</keyword>
<dbReference type="EC" id="2.4.-.-" evidence="18"/>
<keyword evidence="7" id="KW-0378">Hydrolase</keyword>
<dbReference type="GO" id="GO:0016757">
    <property type="term" value="F:glycosyltransferase activity"/>
    <property type="evidence" value="ECO:0007669"/>
    <property type="project" value="UniProtKB-KW"/>
</dbReference>
<reference evidence="19" key="1">
    <citation type="journal article" date="2019" name="Int. J. Syst. Evol. Microbiol.">
        <title>The Global Catalogue of Microorganisms (GCM) 10K type strain sequencing project: providing services to taxonomists for standard genome sequencing and annotation.</title>
        <authorList>
            <consortium name="The Broad Institute Genomics Platform"/>
            <consortium name="The Broad Institute Genome Sequencing Center for Infectious Disease"/>
            <person name="Wu L."/>
            <person name="Ma J."/>
        </authorList>
    </citation>
    <scope>NUCLEOTIDE SEQUENCE [LARGE SCALE GENOMIC DNA]</scope>
    <source>
        <strain evidence="19">WYCCWR 12678</strain>
    </source>
</reference>
<dbReference type="Proteomes" id="UP001596002">
    <property type="component" value="Unassembled WGS sequence"/>
</dbReference>
<keyword evidence="11" id="KW-0511">Multifunctional enzyme</keyword>
<dbReference type="InterPro" id="IPR050396">
    <property type="entry name" value="Glycosyltr_51/Transpeptidase"/>
</dbReference>
<dbReference type="Gene3D" id="3.40.710.10">
    <property type="entry name" value="DD-peptidase/beta-lactamase superfamily"/>
    <property type="match status" value="1"/>
</dbReference>
<evidence type="ECO:0000313" key="18">
    <source>
        <dbReference type="EMBL" id="MFC4770158.1"/>
    </source>
</evidence>
<accession>A0ABV9Q8D3</accession>
<feature type="transmembrane region" description="Helical" evidence="15">
    <location>
        <begin position="33"/>
        <end position="56"/>
    </location>
</feature>
<keyword evidence="2" id="KW-1003">Cell membrane</keyword>
<protein>
    <submittedName>
        <fullName evidence="18">Transglycosylase domain-containing protein</fullName>
        <ecNumber evidence="18">2.4.-.-</ecNumber>
    </submittedName>
</protein>
<evidence type="ECO:0000256" key="12">
    <source>
        <dbReference type="ARBA" id="ARBA00023316"/>
    </source>
</evidence>
<evidence type="ECO:0000256" key="3">
    <source>
        <dbReference type="ARBA" id="ARBA00022645"/>
    </source>
</evidence>
<keyword evidence="5 18" id="KW-0328">Glycosyltransferase</keyword>
<feature type="domain" description="Penicillin-binding protein transpeptidase" evidence="16">
    <location>
        <begin position="343"/>
        <end position="611"/>
    </location>
</feature>
<dbReference type="RefSeq" id="WP_380029491.1">
    <property type="nucleotide sequence ID" value="NZ_JBHSHC010000156.1"/>
</dbReference>
<proteinExistence type="predicted"/>
<keyword evidence="15" id="KW-1133">Transmembrane helix</keyword>
<evidence type="ECO:0000256" key="14">
    <source>
        <dbReference type="ARBA" id="ARBA00049902"/>
    </source>
</evidence>
<evidence type="ECO:0000256" key="7">
    <source>
        <dbReference type="ARBA" id="ARBA00022801"/>
    </source>
</evidence>